<dbReference type="GO" id="GO:0003924">
    <property type="term" value="F:GTPase activity"/>
    <property type="evidence" value="ECO:0007669"/>
    <property type="project" value="InterPro"/>
</dbReference>
<evidence type="ECO:0000256" key="1">
    <source>
        <dbReference type="ARBA" id="ARBA00022741"/>
    </source>
</evidence>
<dbReference type="STRING" id="1611254.A0A2G5UH10"/>
<keyword evidence="2" id="KW-0342">GTP-binding</keyword>
<proteinExistence type="predicted"/>
<evidence type="ECO:0000313" key="4">
    <source>
        <dbReference type="Proteomes" id="UP000230233"/>
    </source>
</evidence>
<accession>A0A2G5UH10</accession>
<dbReference type="InterPro" id="IPR005225">
    <property type="entry name" value="Small_GTP-bd"/>
</dbReference>
<dbReference type="CDD" id="cd00154">
    <property type="entry name" value="Rab"/>
    <property type="match status" value="1"/>
</dbReference>
<dbReference type="Pfam" id="PF08477">
    <property type="entry name" value="Roc"/>
    <property type="match status" value="1"/>
</dbReference>
<dbReference type="GO" id="GO:0005525">
    <property type="term" value="F:GTP binding"/>
    <property type="evidence" value="ECO:0007669"/>
    <property type="project" value="UniProtKB-KW"/>
</dbReference>
<dbReference type="SMART" id="SM00174">
    <property type="entry name" value="RHO"/>
    <property type="match status" value="1"/>
</dbReference>
<name>A0A2G5UH10_9PELO</name>
<dbReference type="OrthoDB" id="63533at2759"/>
<dbReference type="InterPro" id="IPR050227">
    <property type="entry name" value="Rab"/>
</dbReference>
<dbReference type="PRINTS" id="PR00449">
    <property type="entry name" value="RASTRNSFRMNG"/>
</dbReference>
<dbReference type="PROSITE" id="PS51421">
    <property type="entry name" value="RAS"/>
    <property type="match status" value="1"/>
</dbReference>
<dbReference type="PROSITE" id="PS51419">
    <property type="entry name" value="RAB"/>
    <property type="match status" value="1"/>
</dbReference>
<dbReference type="Proteomes" id="UP000230233">
    <property type="component" value="Chromosome III"/>
</dbReference>
<dbReference type="SMART" id="SM00173">
    <property type="entry name" value="RAS"/>
    <property type="match status" value="1"/>
</dbReference>
<dbReference type="InterPro" id="IPR027417">
    <property type="entry name" value="P-loop_NTPase"/>
</dbReference>
<reference evidence="4" key="1">
    <citation type="submission" date="2017-10" db="EMBL/GenBank/DDBJ databases">
        <title>Rapid genome shrinkage in a self-fertile nematode reveals novel sperm competition proteins.</title>
        <authorList>
            <person name="Yin D."/>
            <person name="Schwarz E.M."/>
            <person name="Thomas C.G."/>
            <person name="Felde R.L."/>
            <person name="Korf I.F."/>
            <person name="Cutter A.D."/>
            <person name="Schartner C.M."/>
            <person name="Ralston E.J."/>
            <person name="Meyer B.J."/>
            <person name="Haag E.S."/>
        </authorList>
    </citation>
    <scope>NUCLEOTIDE SEQUENCE [LARGE SCALE GENOMIC DNA]</scope>
    <source>
        <strain evidence="4">JU1422</strain>
    </source>
</reference>
<organism evidence="3 4">
    <name type="scientific">Caenorhabditis nigoni</name>
    <dbReference type="NCBI Taxonomy" id="1611254"/>
    <lineage>
        <taxon>Eukaryota</taxon>
        <taxon>Metazoa</taxon>
        <taxon>Ecdysozoa</taxon>
        <taxon>Nematoda</taxon>
        <taxon>Chromadorea</taxon>
        <taxon>Rhabditida</taxon>
        <taxon>Rhabditina</taxon>
        <taxon>Rhabditomorpha</taxon>
        <taxon>Rhabditoidea</taxon>
        <taxon>Rhabditidae</taxon>
        <taxon>Peloderinae</taxon>
        <taxon>Caenorhabditis</taxon>
    </lineage>
</organism>
<dbReference type="SUPFAM" id="SSF52540">
    <property type="entry name" value="P-loop containing nucleoside triphosphate hydrolases"/>
    <property type="match status" value="1"/>
</dbReference>
<gene>
    <name evidence="3" type="primary">Cni-Y71H2AM.12</name>
    <name evidence="3" type="synonym">Cnig_chr_III.g10578</name>
    <name evidence="3" type="ORF">B9Z55_010578</name>
</gene>
<dbReference type="SMART" id="SM00175">
    <property type="entry name" value="RAB"/>
    <property type="match status" value="1"/>
</dbReference>
<dbReference type="EMBL" id="PDUG01000003">
    <property type="protein sequence ID" value="PIC38621.1"/>
    <property type="molecule type" value="Genomic_DNA"/>
</dbReference>
<dbReference type="InterPro" id="IPR001806">
    <property type="entry name" value="Small_GTPase"/>
</dbReference>
<evidence type="ECO:0000313" key="3">
    <source>
        <dbReference type="EMBL" id="PIC38621.1"/>
    </source>
</evidence>
<dbReference type="PANTHER" id="PTHR47977">
    <property type="entry name" value="RAS-RELATED PROTEIN RAB"/>
    <property type="match status" value="1"/>
</dbReference>
<sequence>MDTIKTVKVVVVGESGAGKTALLTSFLENHFETDPLTTIGIDFKHKIVHLSDGQSIRLQLWDTAGQERFRQLTPAYIRSSKVALLVLDLSGILSIHLETWLFEILDQNCVEHLVRWKGIIDKNKSDFTATIIIGNKCDLVNDKRPPRLTKIIKETQDEYIETSAKTRKNIKELFSMVACRPFPEHKTSQIVLLNEPRPSESETRRCCQSS</sequence>
<dbReference type="AlphaFoldDB" id="A0A2G5UH10"/>
<protein>
    <submittedName>
        <fullName evidence="3">Uncharacterized protein</fullName>
    </submittedName>
</protein>
<keyword evidence="1" id="KW-0547">Nucleotide-binding</keyword>
<keyword evidence="4" id="KW-1185">Reference proteome</keyword>
<dbReference type="NCBIfam" id="TIGR00231">
    <property type="entry name" value="small_GTP"/>
    <property type="match status" value="1"/>
</dbReference>
<dbReference type="Gene3D" id="3.40.50.300">
    <property type="entry name" value="P-loop containing nucleotide triphosphate hydrolases"/>
    <property type="match status" value="1"/>
</dbReference>
<dbReference type="FunFam" id="3.40.50.300:FF:004770">
    <property type="entry name" value="Ras family protein"/>
    <property type="match status" value="1"/>
</dbReference>
<evidence type="ECO:0000256" key="2">
    <source>
        <dbReference type="ARBA" id="ARBA00023134"/>
    </source>
</evidence>
<comment type="caution">
    <text evidence="3">The sequence shown here is derived from an EMBL/GenBank/DDBJ whole genome shotgun (WGS) entry which is preliminary data.</text>
</comment>